<dbReference type="InterPro" id="IPR050929">
    <property type="entry name" value="PFKA"/>
</dbReference>
<dbReference type="Pfam" id="PF00365">
    <property type="entry name" value="PFK"/>
    <property type="match status" value="1"/>
</dbReference>
<keyword evidence="8" id="KW-0963">Cytoplasm</keyword>
<proteinExistence type="inferred from homology"/>
<dbReference type="Proteomes" id="UP001054820">
    <property type="component" value="Chromosome"/>
</dbReference>
<evidence type="ECO:0000256" key="8">
    <source>
        <dbReference type="HAMAP-Rule" id="MF_01978"/>
    </source>
</evidence>
<feature type="binding site" evidence="8">
    <location>
        <begin position="208"/>
        <end position="210"/>
    </location>
    <ligand>
        <name>substrate</name>
    </ligand>
</feature>
<evidence type="ECO:0000313" key="10">
    <source>
        <dbReference type="EMBL" id="BCN93691.1"/>
    </source>
</evidence>
<keyword evidence="5 8" id="KW-0418">Kinase</keyword>
<dbReference type="RefSeq" id="WP_237261000.1">
    <property type="nucleotide sequence ID" value="NZ_AP024202.1"/>
</dbReference>
<feature type="binding site" evidence="8">
    <location>
        <position position="132"/>
    </location>
    <ligand>
        <name>Mg(2+)</name>
        <dbReference type="ChEBI" id="CHEBI:18420"/>
        <note>catalytic</note>
    </ligand>
</feature>
<dbReference type="NCBIfam" id="NF010675">
    <property type="entry name" value="PRK14072.1"/>
    <property type="match status" value="1"/>
</dbReference>
<evidence type="ECO:0000256" key="3">
    <source>
        <dbReference type="ARBA" id="ARBA00022679"/>
    </source>
</evidence>
<evidence type="ECO:0000313" key="11">
    <source>
        <dbReference type="Proteomes" id="UP001054820"/>
    </source>
</evidence>
<feature type="domain" description="Phosphofructokinase" evidence="9">
    <location>
        <begin position="24"/>
        <end position="344"/>
    </location>
</feature>
<dbReference type="InterPro" id="IPR022953">
    <property type="entry name" value="ATP_PFK"/>
</dbReference>
<dbReference type="Gene3D" id="3.40.50.450">
    <property type="match status" value="1"/>
</dbReference>
<evidence type="ECO:0000259" key="9">
    <source>
        <dbReference type="Pfam" id="PF00365"/>
    </source>
</evidence>
<dbReference type="PIRSF" id="PIRSF036483">
    <property type="entry name" value="PFK_XF0274"/>
    <property type="match status" value="1"/>
</dbReference>
<dbReference type="EMBL" id="AP024202">
    <property type="protein sequence ID" value="BCN93691.1"/>
    <property type="molecule type" value="Genomic_DNA"/>
</dbReference>
<dbReference type="Gene3D" id="3.40.50.460">
    <property type="entry name" value="Phosphofructokinase domain"/>
    <property type="match status" value="1"/>
</dbReference>
<sequence length="441" mass="48166">MNVTLSEHSPSVTDTQPAQQAKNVLYAQAGGVTAVINVSAAAVIETIQQHPEKFGKTYAAINGIKGVLEEELVDLTDISTATLAKLKYQPGAAFKACRFDLDPLEHNPEQYRRVLEVFKTYEIGYFLYNGGNGSMVTAQKVADYCCRHGHPVTCVGVAKTIDNDLALSHCSPGFGSAAKYLATSFLNATLDIIAMHETSTKFFVLEAMGRNTGWLTLATGLIKDVIPDAPIIILPAERPFNEQAFFDKVDHFIATQGYCVCAVSEGLVKENGDYISIANIEHTHERDYVQLGGVGATLAHLVGKHLNSKTHYAIPDYCQRSASHMVSQTDWQMAYDAGKEAVNAAFRGEHGVLPIIELTSTEPFEYRFKTVELNAVADLENTVPDHFLTEDGMDITQAALDYLRPLIQGEHGAPFKKGLPDIAPIAFTLVDKQLPAFKALK</sequence>
<protein>
    <recommendedName>
        <fullName evidence="8">Pyrophosphate--fructose 6-phosphate 1-phosphotransferase</fullName>
        <ecNumber evidence="8">2.7.1.90</ecNumber>
    </recommendedName>
    <alternativeName>
        <fullName evidence="8">6-phosphofructokinase, pyrophosphate dependent</fullName>
    </alternativeName>
    <alternativeName>
        <fullName evidence="8">PPi-dependent phosphofructokinase</fullName>
        <shortName evidence="8">PPi-PFK</shortName>
    </alternativeName>
    <alternativeName>
        <fullName evidence="8">Pyrophosphate-dependent 6-phosphofructose-1-kinase</fullName>
    </alternativeName>
</protein>
<evidence type="ECO:0000256" key="2">
    <source>
        <dbReference type="ARBA" id="ARBA00003138"/>
    </source>
</evidence>
<comment type="pathway">
    <text evidence="8">Carbohydrate degradation; glycolysis; D-glyceraldehyde 3-phosphate and glycerone phosphate from D-glucose: step 3/4.</text>
</comment>
<evidence type="ECO:0000256" key="1">
    <source>
        <dbReference type="ARBA" id="ARBA00001946"/>
    </source>
</evidence>
<comment type="catalytic activity">
    <reaction evidence="7 8">
        <text>beta-D-fructose 6-phosphate + diphosphate = beta-D-fructose 1,6-bisphosphate + phosphate + H(+)</text>
        <dbReference type="Rhea" id="RHEA:13613"/>
        <dbReference type="ChEBI" id="CHEBI:15378"/>
        <dbReference type="ChEBI" id="CHEBI:32966"/>
        <dbReference type="ChEBI" id="CHEBI:33019"/>
        <dbReference type="ChEBI" id="CHEBI:43474"/>
        <dbReference type="ChEBI" id="CHEBI:57634"/>
        <dbReference type="EC" id="2.7.1.90"/>
    </reaction>
</comment>
<gene>
    <name evidence="8 10" type="primary">pfp</name>
    <name evidence="10" type="ORF">THMIRHAM_14760</name>
</gene>
<accession>A0ABN6CX65</accession>
<comment type="function">
    <text evidence="2 8">Catalyzes the phosphorylation of D-fructose 6-phosphate, the first committing step of glycolysis. Uses inorganic phosphate (PPi) as phosphoryl donor instead of ATP like common ATP-dependent phosphofructokinases (ATP-PFKs), which renders the reaction reversible, and can thus function both in glycolysis and gluconeogenesis. Consistently, PPi-PFK can replace the enzymes of both the forward (ATP-PFK) and reverse (fructose-bisphosphatase (FBPase)) reactions.</text>
</comment>
<reference evidence="10" key="1">
    <citation type="journal article" date="2022" name="Arch. Microbiol.">
        <title>Thiomicrorhabdus immobilis sp. nov., a mesophilic sulfur-oxidizing bacterium isolated from sediment of a brackish lake in northern Japan.</title>
        <authorList>
            <person name="Kojima H."/>
            <person name="Mochizuki J."/>
            <person name="Kanda M."/>
            <person name="Watanabe T."/>
            <person name="Fukui M."/>
        </authorList>
    </citation>
    <scope>NUCLEOTIDE SEQUENCE</scope>
    <source>
        <strain evidence="10">Am19</strain>
    </source>
</reference>
<dbReference type="SUPFAM" id="SSF53784">
    <property type="entry name" value="Phosphofructokinase"/>
    <property type="match status" value="1"/>
</dbReference>
<dbReference type="HAMAP" id="MF_01978">
    <property type="entry name" value="Phosphofructokinase_II_B2"/>
    <property type="match status" value="1"/>
</dbReference>
<evidence type="ECO:0000256" key="6">
    <source>
        <dbReference type="ARBA" id="ARBA00022842"/>
    </source>
</evidence>
<feature type="active site" description="Proton acceptor" evidence="8">
    <location>
        <position position="162"/>
    </location>
</feature>
<comment type="activity regulation">
    <text evidence="8">Non-allosteric.</text>
</comment>
<evidence type="ECO:0000256" key="5">
    <source>
        <dbReference type="ARBA" id="ARBA00022777"/>
    </source>
</evidence>
<comment type="caution">
    <text evidence="8">Lacks conserved residue(s) required for the propagation of feature annotation.</text>
</comment>
<feature type="binding site" evidence="8">
    <location>
        <begin position="317"/>
        <end position="320"/>
    </location>
    <ligand>
        <name>substrate</name>
    </ligand>
</feature>
<keyword evidence="4 8" id="KW-0479">Metal-binding</keyword>
<dbReference type="InterPro" id="IPR000023">
    <property type="entry name" value="Phosphofructokinase_dom"/>
</dbReference>
<feature type="binding site" evidence="8">
    <location>
        <begin position="160"/>
        <end position="162"/>
    </location>
    <ligand>
        <name>substrate</name>
    </ligand>
</feature>
<keyword evidence="3 8" id="KW-0808">Transferase</keyword>
<feature type="binding site" evidence="8">
    <location>
        <position position="31"/>
    </location>
    <ligand>
        <name>diphosphate</name>
        <dbReference type="ChEBI" id="CHEBI:33019"/>
    </ligand>
</feature>
<evidence type="ECO:0000256" key="7">
    <source>
        <dbReference type="ARBA" id="ARBA00048072"/>
    </source>
</evidence>
<keyword evidence="8" id="KW-0324">Glycolysis</keyword>
<dbReference type="EC" id="2.7.1.90" evidence="8"/>
<dbReference type="InterPro" id="IPR011404">
    <property type="entry name" value="PPi-PFK"/>
</dbReference>
<name>A0ABN6CX65_9GAMM</name>
<comment type="subcellular location">
    <subcellularLocation>
        <location evidence="8">Cytoplasm</location>
    </subcellularLocation>
</comment>
<comment type="cofactor">
    <cofactor evidence="1 8">
        <name>Mg(2+)</name>
        <dbReference type="ChEBI" id="CHEBI:18420"/>
    </cofactor>
</comment>
<dbReference type="PANTHER" id="PTHR45770">
    <property type="entry name" value="ATP-DEPENDENT 6-PHOSPHOFRUCTOKINASE 1"/>
    <property type="match status" value="1"/>
</dbReference>
<evidence type="ECO:0000256" key="4">
    <source>
        <dbReference type="ARBA" id="ARBA00022723"/>
    </source>
</evidence>
<dbReference type="InterPro" id="IPR035966">
    <property type="entry name" value="PKF_sf"/>
</dbReference>
<keyword evidence="6 8" id="KW-0460">Magnesium</keyword>
<organism evidence="10 11">
    <name type="scientific">Thiomicrorhabdus immobilis</name>
    <dbReference type="NCBI Taxonomy" id="2791037"/>
    <lineage>
        <taxon>Bacteria</taxon>
        <taxon>Pseudomonadati</taxon>
        <taxon>Pseudomonadota</taxon>
        <taxon>Gammaproteobacteria</taxon>
        <taxon>Thiotrichales</taxon>
        <taxon>Piscirickettsiaceae</taxon>
        <taxon>Thiomicrorhabdus</taxon>
    </lineage>
</organism>
<comment type="subunit">
    <text evidence="8">Homodimer.</text>
</comment>
<dbReference type="PRINTS" id="PR00476">
    <property type="entry name" value="PHFRCTKINASE"/>
</dbReference>
<feature type="binding site" evidence="8">
    <location>
        <position position="265"/>
    </location>
    <ligand>
        <name>substrate</name>
    </ligand>
</feature>
<keyword evidence="11" id="KW-1185">Reference proteome</keyword>
<comment type="similarity">
    <text evidence="8">Belongs to the phosphofructokinase type A (PFKA) family. PPi-dependent PFK group II subfamily. Clade 'B2' sub-subfamily.</text>
</comment>
<feature type="site" description="Important for catalytic activity; stabilizes the transition state when the phosphoryl donor is PPi" evidence="8">
    <location>
        <position position="159"/>
    </location>
</feature>